<accession>A0A3B1B7D1</accession>
<gene>
    <name evidence="2" type="ORF">MNBD_GAMMA24-2680</name>
</gene>
<evidence type="ECO:0008006" key="3">
    <source>
        <dbReference type="Google" id="ProtNLM"/>
    </source>
</evidence>
<reference evidence="2" key="1">
    <citation type="submission" date="2018-06" db="EMBL/GenBank/DDBJ databases">
        <authorList>
            <person name="Zhirakovskaya E."/>
        </authorList>
    </citation>
    <scope>NUCLEOTIDE SEQUENCE</scope>
</reference>
<name>A0A3B1B7D1_9ZZZZ</name>
<feature type="region of interest" description="Disordered" evidence="1">
    <location>
        <begin position="111"/>
        <end position="133"/>
    </location>
</feature>
<feature type="compositionally biased region" description="Basic residues" evidence="1">
    <location>
        <begin position="1"/>
        <end position="12"/>
    </location>
</feature>
<feature type="region of interest" description="Disordered" evidence="1">
    <location>
        <begin position="1"/>
        <end position="35"/>
    </location>
</feature>
<feature type="compositionally biased region" description="Polar residues" evidence="1">
    <location>
        <begin position="13"/>
        <end position="23"/>
    </location>
</feature>
<dbReference type="EMBL" id="UOFZ01000163">
    <property type="protein sequence ID" value="VAX14196.1"/>
    <property type="molecule type" value="Genomic_DNA"/>
</dbReference>
<proteinExistence type="predicted"/>
<protein>
    <recommendedName>
        <fullName evidence="3">NrfJ</fullName>
    </recommendedName>
</protein>
<evidence type="ECO:0000256" key="1">
    <source>
        <dbReference type="SAM" id="MobiDB-lite"/>
    </source>
</evidence>
<evidence type="ECO:0000313" key="2">
    <source>
        <dbReference type="EMBL" id="VAX14196.1"/>
    </source>
</evidence>
<feature type="compositionally biased region" description="Basic and acidic residues" evidence="1">
    <location>
        <begin position="115"/>
        <end position="125"/>
    </location>
</feature>
<sequence length="234" mass="25378">MQQKKQLKKQRSLNRPPTAATSPHTREAIPKPGQIHGKVIETIEAAGYTYVHVDTGSQKLWAAGPSTAFKKGDMIAFDSGMPMKNFHSKSLKRDFNLLYFVDAFITDGGTAAKPASHEPHSKLGDHTQATPVPNIRKAKGGQSIADILAKKGSLANKPVKIRGKVVKFTASVLGRNWIHIKDSSSGIDLTVTSKNGKANKNDIVLIQGTLGLNKDFGYGYVYDVIVENAKVTVE</sequence>
<organism evidence="2">
    <name type="scientific">hydrothermal vent metagenome</name>
    <dbReference type="NCBI Taxonomy" id="652676"/>
    <lineage>
        <taxon>unclassified sequences</taxon>
        <taxon>metagenomes</taxon>
        <taxon>ecological metagenomes</taxon>
    </lineage>
</organism>
<dbReference type="AlphaFoldDB" id="A0A3B1B7D1"/>